<evidence type="ECO:0000256" key="3">
    <source>
        <dbReference type="ARBA" id="ARBA00023125"/>
    </source>
</evidence>
<keyword evidence="3 5" id="KW-0238">DNA-binding</keyword>
<feature type="transmembrane region" description="Helical" evidence="6">
    <location>
        <begin position="140"/>
        <end position="157"/>
    </location>
</feature>
<dbReference type="Pfam" id="PF02909">
    <property type="entry name" value="TetR_C_1"/>
    <property type="match status" value="1"/>
</dbReference>
<evidence type="ECO:0000256" key="5">
    <source>
        <dbReference type="PROSITE-ProRule" id="PRU00335"/>
    </source>
</evidence>
<dbReference type="InterPro" id="IPR036271">
    <property type="entry name" value="Tet_transcr_reg_TetR-rel_C_sf"/>
</dbReference>
<proteinExistence type="predicted"/>
<dbReference type="RefSeq" id="WP_138635205.1">
    <property type="nucleotide sequence ID" value="NZ_VCKZ01000023.1"/>
</dbReference>
<gene>
    <name evidence="8" type="ORF">ETD96_05835</name>
</gene>
<dbReference type="OrthoDB" id="3291296at2"/>
<dbReference type="InterPro" id="IPR004111">
    <property type="entry name" value="Repressor_TetR_C"/>
</dbReference>
<evidence type="ECO:0000313" key="9">
    <source>
        <dbReference type="Proteomes" id="UP000305238"/>
    </source>
</evidence>
<dbReference type="GO" id="GO:0045892">
    <property type="term" value="P:negative regulation of DNA-templated transcription"/>
    <property type="evidence" value="ECO:0007669"/>
    <property type="project" value="InterPro"/>
</dbReference>
<dbReference type="SUPFAM" id="SSF48498">
    <property type="entry name" value="Tetracyclin repressor-like, C-terminal domain"/>
    <property type="match status" value="1"/>
</dbReference>
<keyword evidence="9" id="KW-1185">Reference proteome</keyword>
<evidence type="ECO:0000256" key="4">
    <source>
        <dbReference type="ARBA" id="ARBA00023163"/>
    </source>
</evidence>
<keyword evidence="6" id="KW-1133">Transmembrane helix</keyword>
<dbReference type="InterPro" id="IPR001647">
    <property type="entry name" value="HTH_TetR"/>
</dbReference>
<dbReference type="PRINTS" id="PR00400">
    <property type="entry name" value="TETREPRESSOR"/>
</dbReference>
<dbReference type="Proteomes" id="UP000305238">
    <property type="component" value="Unassembled WGS sequence"/>
</dbReference>
<keyword evidence="6" id="KW-0472">Membrane</keyword>
<dbReference type="PRINTS" id="PR00455">
    <property type="entry name" value="HTHTETR"/>
</dbReference>
<dbReference type="GO" id="GO:0000976">
    <property type="term" value="F:transcription cis-regulatory region binding"/>
    <property type="evidence" value="ECO:0007669"/>
    <property type="project" value="TreeGrafter"/>
</dbReference>
<accession>A0A5S4H8X6</accession>
<evidence type="ECO:0000259" key="7">
    <source>
        <dbReference type="PROSITE" id="PS50977"/>
    </source>
</evidence>
<keyword evidence="1" id="KW-0678">Repressor</keyword>
<keyword evidence="6" id="KW-0812">Transmembrane</keyword>
<dbReference type="Gene3D" id="1.10.357.10">
    <property type="entry name" value="Tetracycline Repressor, domain 2"/>
    <property type="match status" value="1"/>
</dbReference>
<comment type="caution">
    <text evidence="8">The sequence shown here is derived from an EMBL/GenBank/DDBJ whole genome shotgun (WGS) entry which is preliminary data.</text>
</comment>
<organism evidence="8 9">
    <name type="scientific">Actinomadura geliboluensis</name>
    <dbReference type="NCBI Taxonomy" id="882440"/>
    <lineage>
        <taxon>Bacteria</taxon>
        <taxon>Bacillati</taxon>
        <taxon>Actinomycetota</taxon>
        <taxon>Actinomycetes</taxon>
        <taxon>Streptosporangiales</taxon>
        <taxon>Thermomonosporaceae</taxon>
        <taxon>Actinomadura</taxon>
    </lineage>
</organism>
<feature type="domain" description="HTH tetR-type" evidence="7">
    <location>
        <begin position="15"/>
        <end position="75"/>
    </location>
</feature>
<dbReference type="PANTHER" id="PTHR30055:SF151">
    <property type="entry name" value="TRANSCRIPTIONAL REGULATORY PROTEIN"/>
    <property type="match status" value="1"/>
</dbReference>
<evidence type="ECO:0000256" key="1">
    <source>
        <dbReference type="ARBA" id="ARBA00022491"/>
    </source>
</evidence>
<dbReference type="SUPFAM" id="SSF46689">
    <property type="entry name" value="Homeodomain-like"/>
    <property type="match status" value="1"/>
</dbReference>
<dbReference type="Pfam" id="PF00440">
    <property type="entry name" value="TetR_N"/>
    <property type="match status" value="1"/>
</dbReference>
<dbReference type="InterPro" id="IPR003012">
    <property type="entry name" value="Tet_transcr_reg_TetR"/>
</dbReference>
<evidence type="ECO:0000256" key="6">
    <source>
        <dbReference type="SAM" id="Phobius"/>
    </source>
</evidence>
<sequence length="221" mass="23952">MGGFPRGQETAAPPRLDRGEIVRAALELLDRDGFDAFSMRKLAAELNVKSPSLYWHVRGKDELFELLIDTVIGKCPLPDAEGGPWQERLSRLGLDLRQVLLSHPAATRLLPGRLPFGPHGLRLADRVLGILRRSGFDDRMAGYGYLILVFYVVGFAVQEIAFGKGADGGARLAEVGGYLAGLPVEQYPDLVAVADGLLAPGLTDRFEFGLRNLIDGLAQSG</sequence>
<keyword evidence="4" id="KW-0804">Transcription</keyword>
<dbReference type="PROSITE" id="PS50977">
    <property type="entry name" value="HTH_TETR_2"/>
    <property type="match status" value="1"/>
</dbReference>
<evidence type="ECO:0000313" key="8">
    <source>
        <dbReference type="EMBL" id="TMR41426.1"/>
    </source>
</evidence>
<dbReference type="GO" id="GO:0003700">
    <property type="term" value="F:DNA-binding transcription factor activity"/>
    <property type="evidence" value="ECO:0007669"/>
    <property type="project" value="TreeGrafter"/>
</dbReference>
<dbReference type="PANTHER" id="PTHR30055">
    <property type="entry name" value="HTH-TYPE TRANSCRIPTIONAL REGULATOR RUTR"/>
    <property type="match status" value="1"/>
</dbReference>
<reference evidence="8 9" key="1">
    <citation type="submission" date="2019-05" db="EMBL/GenBank/DDBJ databases">
        <title>Draft genome sequence of Actinomadura geliboluensis A8036.</title>
        <authorList>
            <person name="Saricaoglu S."/>
            <person name="Isik K."/>
        </authorList>
    </citation>
    <scope>NUCLEOTIDE SEQUENCE [LARGE SCALE GENOMIC DNA]</scope>
    <source>
        <strain evidence="8 9">A8036</strain>
    </source>
</reference>
<evidence type="ECO:0000256" key="2">
    <source>
        <dbReference type="ARBA" id="ARBA00023015"/>
    </source>
</evidence>
<keyword evidence="2" id="KW-0805">Transcription regulation</keyword>
<dbReference type="InterPro" id="IPR009057">
    <property type="entry name" value="Homeodomain-like_sf"/>
</dbReference>
<dbReference type="EMBL" id="VCKZ01000023">
    <property type="protein sequence ID" value="TMR41426.1"/>
    <property type="molecule type" value="Genomic_DNA"/>
</dbReference>
<name>A0A5S4H8X6_9ACTN</name>
<protein>
    <submittedName>
        <fullName evidence="8">TetR family transcriptional regulator</fullName>
    </submittedName>
</protein>
<feature type="DNA-binding region" description="H-T-H motif" evidence="5">
    <location>
        <begin position="38"/>
        <end position="57"/>
    </location>
</feature>
<dbReference type="GO" id="GO:0046677">
    <property type="term" value="P:response to antibiotic"/>
    <property type="evidence" value="ECO:0007669"/>
    <property type="project" value="InterPro"/>
</dbReference>
<dbReference type="AlphaFoldDB" id="A0A5S4H8X6"/>
<dbReference type="InterPro" id="IPR050109">
    <property type="entry name" value="HTH-type_TetR-like_transc_reg"/>
</dbReference>